<dbReference type="AlphaFoldDB" id="A0A507ARI5"/>
<dbReference type="GO" id="GO:0003677">
    <property type="term" value="F:DNA binding"/>
    <property type="evidence" value="ECO:0007669"/>
    <property type="project" value="UniProtKB-KW"/>
</dbReference>
<dbReference type="InParanoid" id="A0A507ARI5"/>
<protein>
    <recommendedName>
        <fullName evidence="8">Zn(2)-C6 fungal-type domain-containing protein</fullName>
    </recommendedName>
</protein>
<keyword evidence="3" id="KW-0805">Transcription regulation</keyword>
<evidence type="ECO:0000256" key="3">
    <source>
        <dbReference type="ARBA" id="ARBA00023015"/>
    </source>
</evidence>
<dbReference type="RefSeq" id="XP_030989137.1">
    <property type="nucleotide sequence ID" value="XM_031136174.1"/>
</dbReference>
<dbReference type="EMBL" id="SKBQ01000008">
    <property type="protein sequence ID" value="TPX07426.1"/>
    <property type="molecule type" value="Genomic_DNA"/>
</dbReference>
<dbReference type="EMBL" id="SKBQ01000008">
    <property type="protein sequence ID" value="TPX07501.1"/>
    <property type="molecule type" value="Genomic_DNA"/>
</dbReference>
<evidence type="ECO:0000256" key="7">
    <source>
        <dbReference type="SAM" id="MobiDB-lite"/>
    </source>
</evidence>
<keyword evidence="2" id="KW-0862">Zinc</keyword>
<keyword evidence="4" id="KW-0238">DNA-binding</keyword>
<dbReference type="Gene3D" id="4.10.240.10">
    <property type="entry name" value="Zn(2)-C6 fungal-type DNA-binding domain"/>
    <property type="match status" value="1"/>
</dbReference>
<dbReference type="PROSITE" id="PS50048">
    <property type="entry name" value="ZN2_CY6_FUNGAL_2"/>
    <property type="match status" value="1"/>
</dbReference>
<dbReference type="GO" id="GO:0000981">
    <property type="term" value="F:DNA-binding transcription factor activity, RNA polymerase II-specific"/>
    <property type="evidence" value="ECO:0007669"/>
    <property type="project" value="InterPro"/>
</dbReference>
<feature type="domain" description="Zn(2)-C6 fungal-type" evidence="8">
    <location>
        <begin position="21"/>
        <end position="49"/>
    </location>
</feature>
<sequence length="428" mass="46292">MPGSIAARQRHPPTRTKVKTGCATCRIRKVKCDEAKPSCQKCVSTGRTCDGYDSPFRLVSARPSRGSVSAAAGGAGIRSDIAGSRPGPSGPEFVTPPSATEITPQDIDLLNRYFSTKTIFDVNIGCEDAAKQILRASLTDEPIRLAVSSLRALREHLEITGDIVVSEDSVSSLQQQPPDSGYDYGLQQYCAALKGLASNLASPLGSKGLKSALLCCQIFISIEQVRWNFTTMAQHIIQGLAIQHEYRARPSIVTADPNKFVPANHDQLPLLDAFVIKFFAAPCKFADAPVQSALPSNFRTIVPDMRTELARISSLTLEFLDNLSQIKSGRAAVQLLPEKASLLDSLESWLSEVDAQHADTDLLSVAFLRLFHRVLRVVLLGALDSASDSELEIENGRLQAVADDIHERVKSYRTAWSGAKSSPGSSTG</sequence>
<dbReference type="OrthoDB" id="3172332at2759"/>
<evidence type="ECO:0000256" key="2">
    <source>
        <dbReference type="ARBA" id="ARBA00022833"/>
    </source>
</evidence>
<proteinExistence type="predicted"/>
<dbReference type="PANTHER" id="PTHR36206:SF13">
    <property type="entry name" value="TRANSCRIPTIONAL REGULATORY PROTEIN MOC3"/>
    <property type="match status" value="1"/>
</dbReference>
<evidence type="ECO:0000256" key="6">
    <source>
        <dbReference type="ARBA" id="ARBA00023242"/>
    </source>
</evidence>
<evidence type="ECO:0000313" key="10">
    <source>
        <dbReference type="EMBL" id="TPX07501.1"/>
    </source>
</evidence>
<comment type="caution">
    <text evidence="10">The sequence shown here is derived from an EMBL/GenBank/DDBJ whole genome shotgun (WGS) entry which is preliminary data.</text>
</comment>
<dbReference type="GO" id="GO:0008270">
    <property type="term" value="F:zinc ion binding"/>
    <property type="evidence" value="ECO:0007669"/>
    <property type="project" value="InterPro"/>
</dbReference>
<keyword evidence="11" id="KW-1185">Reference proteome</keyword>
<name>A0A507ARI5_9PEZI</name>
<dbReference type="SUPFAM" id="SSF57701">
    <property type="entry name" value="Zn2/Cys6 DNA-binding domain"/>
    <property type="match status" value="1"/>
</dbReference>
<evidence type="ECO:0000256" key="1">
    <source>
        <dbReference type="ARBA" id="ARBA00022723"/>
    </source>
</evidence>
<dbReference type="Proteomes" id="UP000319257">
    <property type="component" value="Unassembled WGS sequence"/>
</dbReference>
<dbReference type="STRING" id="1093900.A0A507ARI5"/>
<reference evidence="10 11" key="1">
    <citation type="submission" date="2019-06" db="EMBL/GenBank/DDBJ databases">
        <title>Draft genome sequence of the filamentous fungus Phialemoniopsis curvata isolated from diesel fuel.</title>
        <authorList>
            <person name="Varaljay V.A."/>
            <person name="Lyon W.J."/>
            <person name="Crouch A.L."/>
            <person name="Drake C.E."/>
            <person name="Hollomon J.M."/>
            <person name="Nadeau L.J."/>
            <person name="Nunn H.S."/>
            <person name="Stevenson B.S."/>
            <person name="Bojanowski C.L."/>
            <person name="Crookes-Goodson W.J."/>
        </authorList>
    </citation>
    <scope>NUCLEOTIDE SEQUENCE [LARGE SCALE GENOMIC DNA]</scope>
    <source>
        <strain evidence="10 11">D216</strain>
    </source>
</reference>
<dbReference type="GeneID" id="41969476"/>
<keyword evidence="1" id="KW-0479">Metal-binding</keyword>
<dbReference type="InterPro" id="IPR036864">
    <property type="entry name" value="Zn2-C6_fun-type_DNA-bd_sf"/>
</dbReference>
<gene>
    <name evidence="9" type="ORF">E0L32_002029</name>
    <name evidence="10" type="ORF">E0L32_002104</name>
</gene>
<dbReference type="InterPro" id="IPR001138">
    <property type="entry name" value="Zn2Cys6_DnaBD"/>
</dbReference>
<evidence type="ECO:0000259" key="8">
    <source>
        <dbReference type="PROSITE" id="PS50048"/>
    </source>
</evidence>
<evidence type="ECO:0000313" key="9">
    <source>
        <dbReference type="EMBL" id="TPX07426.1"/>
    </source>
</evidence>
<dbReference type="SMART" id="SM00066">
    <property type="entry name" value="GAL4"/>
    <property type="match status" value="1"/>
</dbReference>
<evidence type="ECO:0000313" key="11">
    <source>
        <dbReference type="Proteomes" id="UP000319257"/>
    </source>
</evidence>
<accession>A0A507ARI5</accession>
<feature type="compositionally biased region" description="Low complexity" evidence="7">
    <location>
        <begin position="69"/>
        <end position="84"/>
    </location>
</feature>
<dbReference type="PANTHER" id="PTHR36206">
    <property type="entry name" value="ASPERCRYPTIN BIOSYNTHESIS CLUSTER-SPECIFIC TRANSCRIPTION REGULATOR ATNN-RELATED"/>
    <property type="match status" value="1"/>
</dbReference>
<evidence type="ECO:0000256" key="5">
    <source>
        <dbReference type="ARBA" id="ARBA00023163"/>
    </source>
</evidence>
<evidence type="ECO:0000256" key="4">
    <source>
        <dbReference type="ARBA" id="ARBA00023125"/>
    </source>
</evidence>
<feature type="region of interest" description="Disordered" evidence="7">
    <location>
        <begin position="69"/>
        <end position="90"/>
    </location>
</feature>
<dbReference type="Pfam" id="PF00172">
    <property type="entry name" value="Zn_clus"/>
    <property type="match status" value="1"/>
</dbReference>
<dbReference type="CDD" id="cd00067">
    <property type="entry name" value="GAL4"/>
    <property type="match status" value="1"/>
</dbReference>
<keyword evidence="6" id="KW-0539">Nucleus</keyword>
<dbReference type="InterPro" id="IPR052360">
    <property type="entry name" value="Transcr_Regulatory_Proteins"/>
</dbReference>
<keyword evidence="5" id="KW-0804">Transcription</keyword>
<dbReference type="PROSITE" id="PS00463">
    <property type="entry name" value="ZN2_CY6_FUNGAL_1"/>
    <property type="match status" value="1"/>
</dbReference>
<organism evidence="10 11">
    <name type="scientific">Thyridium curvatum</name>
    <dbReference type="NCBI Taxonomy" id="1093900"/>
    <lineage>
        <taxon>Eukaryota</taxon>
        <taxon>Fungi</taxon>
        <taxon>Dikarya</taxon>
        <taxon>Ascomycota</taxon>
        <taxon>Pezizomycotina</taxon>
        <taxon>Sordariomycetes</taxon>
        <taxon>Sordariomycetidae</taxon>
        <taxon>Thyridiales</taxon>
        <taxon>Thyridiaceae</taxon>
        <taxon>Thyridium</taxon>
    </lineage>
</organism>